<dbReference type="GO" id="GO:0005506">
    <property type="term" value="F:iron ion binding"/>
    <property type="evidence" value="ECO:0007669"/>
    <property type="project" value="InterPro"/>
</dbReference>
<dbReference type="InterPro" id="IPR001128">
    <property type="entry name" value="Cyt_P450"/>
</dbReference>
<evidence type="ECO:0000313" key="16">
    <source>
        <dbReference type="Proteomes" id="UP000075886"/>
    </source>
</evidence>
<sequence length="337" mass="39007">MLVSSLFLAGLFYHNPLTAVPVFGIVCLFYWLITHNYKFWEINGVPHPKPALLTGNLGPTLKLKKHISELASDWYNAYPEKPFVGYFKIFTPAIMVRDPVLVKNILTRDFECFANNDFLLDIRQDPLLSHDPFLVTGERWKRARSVLTPSFTGAKIKQLFPVMESVADAFEAFIGRHVLQELEAKELAKNPDIQQKLYDEVRKQIEANDGRLDFDVMQKMEYLDWVMLETLRMHPPASTMHKISTKKYIMRKGFRDETGHEISIYVREGTPILIPVLSIHMDPKYFPEPQQFDPERFSPERKVTHPEISLNLVEVTYAMDGTTRTVLSKHFRSDGFA</sequence>
<dbReference type="PANTHER" id="PTHR24292:SF104">
    <property type="entry name" value="CYTOCHROME P450 308A1-RELATED"/>
    <property type="match status" value="1"/>
</dbReference>
<evidence type="ECO:0000256" key="3">
    <source>
        <dbReference type="ARBA" id="ARBA00004174"/>
    </source>
</evidence>
<comment type="subcellular location">
    <subcellularLocation>
        <location evidence="4">Endoplasmic reticulum membrane</location>
        <topology evidence="4">Peripheral membrane protein</topology>
    </subcellularLocation>
    <subcellularLocation>
        <location evidence="3">Microsome membrane</location>
        <topology evidence="3">Peripheral membrane protein</topology>
    </subcellularLocation>
</comment>
<evidence type="ECO:0000256" key="9">
    <source>
        <dbReference type="ARBA" id="ARBA00022848"/>
    </source>
</evidence>
<dbReference type="InterPro" id="IPR050476">
    <property type="entry name" value="Insect_CytP450_Detox"/>
</dbReference>
<evidence type="ECO:0000256" key="1">
    <source>
        <dbReference type="ARBA" id="ARBA00001971"/>
    </source>
</evidence>
<dbReference type="GO" id="GO:0004497">
    <property type="term" value="F:monooxygenase activity"/>
    <property type="evidence" value="ECO:0007669"/>
    <property type="project" value="UniProtKB-KW"/>
</dbReference>
<dbReference type="GO" id="GO:0020037">
    <property type="term" value="F:heme binding"/>
    <property type="evidence" value="ECO:0007669"/>
    <property type="project" value="InterPro"/>
</dbReference>
<keyword evidence="6" id="KW-0349">Heme</keyword>
<keyword evidence="8" id="KW-0256">Endoplasmic reticulum</keyword>
<comment type="function">
    <text evidence="2">May be involved in the metabolism of insect hormones and in the breakdown of synthetic insecticides.</text>
</comment>
<dbReference type="Gene3D" id="1.10.630.10">
    <property type="entry name" value="Cytochrome P450"/>
    <property type="match status" value="2"/>
</dbReference>
<evidence type="ECO:0000256" key="2">
    <source>
        <dbReference type="ARBA" id="ARBA00003690"/>
    </source>
</evidence>
<keyword evidence="12" id="KW-0503">Monooxygenase</keyword>
<dbReference type="InterPro" id="IPR002403">
    <property type="entry name" value="Cyt_P450_E_grp-IV"/>
</dbReference>
<dbReference type="GO" id="GO:0005789">
    <property type="term" value="C:endoplasmic reticulum membrane"/>
    <property type="evidence" value="ECO:0007669"/>
    <property type="project" value="UniProtKB-SubCell"/>
</dbReference>
<dbReference type="SUPFAM" id="SSF48264">
    <property type="entry name" value="Cytochrome P450"/>
    <property type="match status" value="1"/>
</dbReference>
<evidence type="ECO:0000256" key="8">
    <source>
        <dbReference type="ARBA" id="ARBA00022824"/>
    </source>
</evidence>
<comment type="cofactor">
    <cofactor evidence="1">
        <name>heme</name>
        <dbReference type="ChEBI" id="CHEBI:30413"/>
    </cofactor>
</comment>
<evidence type="ECO:0000256" key="10">
    <source>
        <dbReference type="ARBA" id="ARBA00023002"/>
    </source>
</evidence>
<dbReference type="Pfam" id="PF00067">
    <property type="entry name" value="p450"/>
    <property type="match status" value="2"/>
</dbReference>
<keyword evidence="10" id="KW-0560">Oxidoreductase</keyword>
<protein>
    <submittedName>
        <fullName evidence="15">Uncharacterized protein</fullName>
    </submittedName>
</protein>
<keyword evidence="7" id="KW-0479">Metal-binding</keyword>
<dbReference type="AlphaFoldDB" id="A0A182QXT7"/>
<evidence type="ECO:0000313" key="15">
    <source>
        <dbReference type="EnsemblMetazoa" id="AFAF019028-PA"/>
    </source>
</evidence>
<dbReference type="PRINTS" id="PR00465">
    <property type="entry name" value="EP450IV"/>
</dbReference>
<dbReference type="EnsemblMetazoa" id="AFAF019028-RA">
    <property type="protein sequence ID" value="AFAF019028-PA"/>
    <property type="gene ID" value="AFAF019028"/>
</dbReference>
<keyword evidence="14" id="KW-1133">Transmembrane helix</keyword>
<dbReference type="VEuPathDB" id="VectorBase:AFAF019028"/>
<dbReference type="GO" id="GO:0016705">
    <property type="term" value="F:oxidoreductase activity, acting on paired donors, with incorporation or reduction of molecular oxygen"/>
    <property type="evidence" value="ECO:0007669"/>
    <property type="project" value="InterPro"/>
</dbReference>
<evidence type="ECO:0000256" key="11">
    <source>
        <dbReference type="ARBA" id="ARBA00023004"/>
    </source>
</evidence>
<reference evidence="15" key="2">
    <citation type="submission" date="2020-05" db="UniProtKB">
        <authorList>
            <consortium name="EnsemblMetazoa"/>
        </authorList>
    </citation>
    <scope>IDENTIFICATION</scope>
    <source>
        <strain evidence="15">FAR1</strain>
    </source>
</reference>
<evidence type="ECO:0000256" key="12">
    <source>
        <dbReference type="ARBA" id="ARBA00023033"/>
    </source>
</evidence>
<evidence type="ECO:0000256" key="6">
    <source>
        <dbReference type="ARBA" id="ARBA00022617"/>
    </source>
</evidence>
<evidence type="ECO:0000256" key="5">
    <source>
        <dbReference type="ARBA" id="ARBA00010617"/>
    </source>
</evidence>
<proteinExistence type="inferred from homology"/>
<evidence type="ECO:0000256" key="13">
    <source>
        <dbReference type="ARBA" id="ARBA00023136"/>
    </source>
</evidence>
<dbReference type="PANTHER" id="PTHR24292">
    <property type="entry name" value="CYTOCHROME P450"/>
    <property type="match status" value="1"/>
</dbReference>
<dbReference type="EMBL" id="AXCN02002379">
    <property type="status" value="NOT_ANNOTATED_CDS"/>
    <property type="molecule type" value="Genomic_DNA"/>
</dbReference>
<organism evidence="15 16">
    <name type="scientific">Anopheles farauti</name>
    <dbReference type="NCBI Taxonomy" id="69004"/>
    <lineage>
        <taxon>Eukaryota</taxon>
        <taxon>Metazoa</taxon>
        <taxon>Ecdysozoa</taxon>
        <taxon>Arthropoda</taxon>
        <taxon>Hexapoda</taxon>
        <taxon>Insecta</taxon>
        <taxon>Pterygota</taxon>
        <taxon>Neoptera</taxon>
        <taxon>Endopterygota</taxon>
        <taxon>Diptera</taxon>
        <taxon>Nematocera</taxon>
        <taxon>Culicoidea</taxon>
        <taxon>Culicidae</taxon>
        <taxon>Anophelinae</taxon>
        <taxon>Anopheles</taxon>
    </lineage>
</organism>
<evidence type="ECO:0000256" key="14">
    <source>
        <dbReference type="SAM" id="Phobius"/>
    </source>
</evidence>
<reference evidence="16" key="1">
    <citation type="submission" date="2014-01" db="EMBL/GenBank/DDBJ databases">
        <title>The Genome Sequence of Anopheles farauti FAR1 (V2).</title>
        <authorList>
            <consortium name="The Broad Institute Genomics Platform"/>
            <person name="Neafsey D.E."/>
            <person name="Besansky N."/>
            <person name="Howell P."/>
            <person name="Walton C."/>
            <person name="Young S.K."/>
            <person name="Zeng Q."/>
            <person name="Gargeya S."/>
            <person name="Fitzgerald M."/>
            <person name="Haas B."/>
            <person name="Abouelleil A."/>
            <person name="Allen A.W."/>
            <person name="Alvarado L."/>
            <person name="Arachchi H.M."/>
            <person name="Berlin A.M."/>
            <person name="Chapman S.B."/>
            <person name="Gainer-Dewar J."/>
            <person name="Goldberg J."/>
            <person name="Griggs A."/>
            <person name="Gujja S."/>
            <person name="Hansen M."/>
            <person name="Howarth C."/>
            <person name="Imamovic A."/>
            <person name="Ireland A."/>
            <person name="Larimer J."/>
            <person name="McCowan C."/>
            <person name="Murphy C."/>
            <person name="Pearson M."/>
            <person name="Poon T.W."/>
            <person name="Priest M."/>
            <person name="Roberts A."/>
            <person name="Saif S."/>
            <person name="Shea T."/>
            <person name="Sisk P."/>
            <person name="Sykes S."/>
            <person name="Wortman J."/>
            <person name="Nusbaum C."/>
            <person name="Birren B."/>
        </authorList>
    </citation>
    <scope>NUCLEOTIDE SEQUENCE [LARGE SCALE GENOMIC DNA]</scope>
    <source>
        <strain evidence="16">FAR1</strain>
    </source>
</reference>
<evidence type="ECO:0000256" key="4">
    <source>
        <dbReference type="ARBA" id="ARBA00004406"/>
    </source>
</evidence>
<dbReference type="Proteomes" id="UP000075886">
    <property type="component" value="Unassembled WGS sequence"/>
</dbReference>
<keyword evidence="9" id="KW-0492">Microsome</keyword>
<keyword evidence="13 14" id="KW-0472">Membrane</keyword>
<dbReference type="InterPro" id="IPR036396">
    <property type="entry name" value="Cyt_P450_sf"/>
</dbReference>
<dbReference type="STRING" id="69004.A0A182QXT7"/>
<accession>A0A182QXT7</accession>
<keyword evidence="11" id="KW-0408">Iron</keyword>
<name>A0A182QXT7_9DIPT</name>
<evidence type="ECO:0000256" key="7">
    <source>
        <dbReference type="ARBA" id="ARBA00022723"/>
    </source>
</evidence>
<keyword evidence="16" id="KW-1185">Reference proteome</keyword>
<comment type="similarity">
    <text evidence="5">Belongs to the cytochrome P450 family.</text>
</comment>
<keyword evidence="14" id="KW-0812">Transmembrane</keyword>
<feature type="transmembrane region" description="Helical" evidence="14">
    <location>
        <begin position="12"/>
        <end position="33"/>
    </location>
</feature>